<name>A0A081NKA4_9GAMM</name>
<dbReference type="eggNOG" id="COG0438">
    <property type="taxonomic scope" value="Bacteria"/>
</dbReference>
<gene>
    <name evidence="3" type="ORF">GZ78_02120</name>
</gene>
<dbReference type="InterPro" id="IPR001296">
    <property type="entry name" value="Glyco_trans_1"/>
</dbReference>
<dbReference type="STRING" id="1137799.GZ78_02120"/>
<reference evidence="3 4" key="1">
    <citation type="submission" date="2014-06" db="EMBL/GenBank/DDBJ databases">
        <title>Whole Genome Sequences of Three Symbiotic Endozoicomonas Bacteria.</title>
        <authorList>
            <person name="Neave M.J."/>
            <person name="Apprill A."/>
            <person name="Voolstra C.R."/>
        </authorList>
    </citation>
    <scope>NUCLEOTIDE SEQUENCE [LARGE SCALE GENOMIC DNA]</scope>
    <source>
        <strain evidence="3 4">DSM 25634</strain>
    </source>
</reference>
<evidence type="ECO:0000313" key="4">
    <source>
        <dbReference type="Proteomes" id="UP000028073"/>
    </source>
</evidence>
<keyword evidence="4" id="KW-1185">Reference proteome</keyword>
<proteinExistence type="predicted"/>
<dbReference type="PANTHER" id="PTHR12526">
    <property type="entry name" value="GLYCOSYLTRANSFERASE"/>
    <property type="match status" value="1"/>
</dbReference>
<organism evidence="3 4">
    <name type="scientific">Endozoicomonas numazuensis</name>
    <dbReference type="NCBI Taxonomy" id="1137799"/>
    <lineage>
        <taxon>Bacteria</taxon>
        <taxon>Pseudomonadati</taxon>
        <taxon>Pseudomonadota</taxon>
        <taxon>Gammaproteobacteria</taxon>
        <taxon>Oceanospirillales</taxon>
        <taxon>Endozoicomonadaceae</taxon>
        <taxon>Endozoicomonas</taxon>
    </lineage>
</organism>
<dbReference type="Gene3D" id="3.40.50.2000">
    <property type="entry name" value="Glycogen Phosphorylase B"/>
    <property type="match status" value="2"/>
</dbReference>
<dbReference type="Proteomes" id="UP000028073">
    <property type="component" value="Unassembled WGS sequence"/>
</dbReference>
<dbReference type="SUPFAM" id="SSF53756">
    <property type="entry name" value="UDP-Glycosyltransferase/glycogen phosphorylase"/>
    <property type="match status" value="1"/>
</dbReference>
<dbReference type="Pfam" id="PF13439">
    <property type="entry name" value="Glyco_transf_4"/>
    <property type="match status" value="1"/>
</dbReference>
<dbReference type="InterPro" id="IPR028098">
    <property type="entry name" value="Glyco_trans_4-like_N"/>
</dbReference>
<evidence type="ECO:0008006" key="5">
    <source>
        <dbReference type="Google" id="ProtNLM"/>
    </source>
</evidence>
<comment type="caution">
    <text evidence="3">The sequence shown here is derived from an EMBL/GenBank/DDBJ whole genome shotgun (WGS) entry which is preliminary data.</text>
</comment>
<evidence type="ECO:0000259" key="2">
    <source>
        <dbReference type="Pfam" id="PF13439"/>
    </source>
</evidence>
<dbReference type="RefSeq" id="WP_034832336.1">
    <property type="nucleotide sequence ID" value="NZ_JOKH01000001.1"/>
</dbReference>
<evidence type="ECO:0000313" key="3">
    <source>
        <dbReference type="EMBL" id="KEQ18877.1"/>
    </source>
</evidence>
<sequence>MSQKFVVAQIVQHLAPGGIETMVLDLQRRAPNPERVHIISLEGDLHAARNHWPRLENVPRLHFMDKQPGIQFSDIKKLADLLKSLDVNVVHTHHVGPMLYGGIAAKLASCRHVHTEHDAWHLANLKRRLLVGSFFHLFQPAVVADAELVAASIRQYIPLFKPSVVMNGIDTERFQPGDQKHARNQLSLPQDVPIIGCAARLTAVKAHDVLISAFSKLSPDCHLALAGGGELENNLKEQTTYLGIEKRVHFLDVVEDMPNFFHAIDVFCLASLREGLPLSPLEAQACGRNVVLTDVGGCSEAVAPEGMLVKAGDQEALSQALAGQIKKGCTEKARNSAREFVVQKGNLTRMIDQYVQLYEGGKL</sequence>
<feature type="domain" description="Glycosyltransferase subfamily 4-like N-terminal" evidence="2">
    <location>
        <begin position="16"/>
        <end position="173"/>
    </location>
</feature>
<protein>
    <recommendedName>
        <fullName evidence="5">Glycosyl transferase</fullName>
    </recommendedName>
</protein>
<accession>A0A081NKA4</accession>
<dbReference type="GO" id="GO:0016757">
    <property type="term" value="F:glycosyltransferase activity"/>
    <property type="evidence" value="ECO:0007669"/>
    <property type="project" value="InterPro"/>
</dbReference>
<dbReference type="AlphaFoldDB" id="A0A081NKA4"/>
<feature type="domain" description="Glycosyl transferase family 1" evidence="1">
    <location>
        <begin position="179"/>
        <end position="328"/>
    </location>
</feature>
<dbReference type="Pfam" id="PF00534">
    <property type="entry name" value="Glycos_transf_1"/>
    <property type="match status" value="1"/>
</dbReference>
<dbReference type="GO" id="GO:1901135">
    <property type="term" value="P:carbohydrate derivative metabolic process"/>
    <property type="evidence" value="ECO:0007669"/>
    <property type="project" value="UniProtKB-ARBA"/>
</dbReference>
<evidence type="ECO:0000259" key="1">
    <source>
        <dbReference type="Pfam" id="PF00534"/>
    </source>
</evidence>
<dbReference type="EMBL" id="JOKH01000001">
    <property type="protein sequence ID" value="KEQ18877.1"/>
    <property type="molecule type" value="Genomic_DNA"/>
</dbReference>